<organism evidence="1 2">
    <name type="scientific">Vibrio bivalvicida</name>
    <dbReference type="NCBI Taxonomy" id="1276888"/>
    <lineage>
        <taxon>Bacteria</taxon>
        <taxon>Pseudomonadati</taxon>
        <taxon>Pseudomonadota</taxon>
        <taxon>Gammaproteobacteria</taxon>
        <taxon>Vibrionales</taxon>
        <taxon>Vibrionaceae</taxon>
        <taxon>Vibrio</taxon>
        <taxon>Vibrio oreintalis group</taxon>
    </lineage>
</organism>
<sequence>MSRPDFEVTGSTVWACNEIVNYLKPKLEGSSDREIDKVRTVERHIGRFDTPQDVKTWLSNRGGGVRIAALRVMEYETIGNRLIGTVNFVAYVFTADQYGYEKDTRAEVMTGKLVRELLDRSALPSAYSRPMSVRSDNLYNGKIDELGVAIWSVTWSQQWYLDVPIDPSDLDDFETFGLRAEIAVGAPVLEGEVPMPQDDPEP</sequence>
<comment type="caution">
    <text evidence="1">The sequence shown here is derived from an EMBL/GenBank/DDBJ whole genome shotgun (WGS) entry which is preliminary data.</text>
</comment>
<proteinExistence type="predicted"/>
<dbReference type="EMBL" id="JBGOOS010000027">
    <property type="protein sequence ID" value="MEZ8210436.1"/>
    <property type="molecule type" value="Genomic_DNA"/>
</dbReference>
<evidence type="ECO:0000313" key="1">
    <source>
        <dbReference type="EMBL" id="MEZ8210436.1"/>
    </source>
</evidence>
<accession>A0ABV4MLI7</accession>
<reference evidence="1 2" key="1">
    <citation type="submission" date="2024-06" db="EMBL/GenBank/DDBJ databases">
        <authorList>
            <person name="Steensen K."/>
            <person name="Seneca J."/>
            <person name="Bartlau N."/>
            <person name="Yu A.X."/>
            <person name="Polz M.F."/>
        </authorList>
    </citation>
    <scope>NUCLEOTIDE SEQUENCE [LARGE SCALE GENOMIC DNA]</scope>
    <source>
        <strain evidence="1 2">1F146</strain>
    </source>
</reference>
<gene>
    <name evidence="1" type="ORF">ACED39_16800</name>
</gene>
<dbReference type="RefSeq" id="WP_371719641.1">
    <property type="nucleotide sequence ID" value="NZ_JBGOOF010000027.1"/>
</dbReference>
<evidence type="ECO:0000313" key="2">
    <source>
        <dbReference type="Proteomes" id="UP001569151"/>
    </source>
</evidence>
<name>A0ABV4MLI7_9VIBR</name>
<dbReference type="Proteomes" id="UP001569151">
    <property type="component" value="Unassembled WGS sequence"/>
</dbReference>
<protein>
    <recommendedName>
        <fullName evidence="3">Phage tail protein</fullName>
    </recommendedName>
</protein>
<evidence type="ECO:0008006" key="3">
    <source>
        <dbReference type="Google" id="ProtNLM"/>
    </source>
</evidence>
<keyword evidence="2" id="KW-1185">Reference proteome</keyword>